<dbReference type="GO" id="GO:0042981">
    <property type="term" value="P:regulation of apoptotic process"/>
    <property type="evidence" value="ECO:0007669"/>
    <property type="project" value="InterPro"/>
</dbReference>
<proteinExistence type="predicted"/>
<keyword evidence="3" id="KW-1185">Reference proteome</keyword>
<evidence type="ECO:0000313" key="3">
    <source>
        <dbReference type="Proteomes" id="UP001652582"/>
    </source>
</evidence>
<dbReference type="KEGG" id="bany:112047775"/>
<evidence type="ECO:0000256" key="2">
    <source>
        <dbReference type="SAM" id="MobiDB-lite"/>
    </source>
</evidence>
<feature type="region of interest" description="Disordered" evidence="2">
    <location>
        <begin position="659"/>
        <end position="763"/>
    </location>
</feature>
<dbReference type="InterPro" id="IPR038991">
    <property type="entry name" value="CAAP1"/>
</dbReference>
<dbReference type="PANTHER" id="PTHR14740">
    <property type="entry name" value="CASPASE ACTIVITY AND APOPTOSIS INHIBITOR 1"/>
    <property type="match status" value="1"/>
</dbReference>
<feature type="compositionally biased region" description="Basic and acidic residues" evidence="2">
    <location>
        <begin position="385"/>
        <end position="400"/>
    </location>
</feature>
<feature type="compositionally biased region" description="Basic and acidic residues" evidence="2">
    <location>
        <begin position="417"/>
        <end position="446"/>
    </location>
</feature>
<feature type="coiled-coil region" evidence="1">
    <location>
        <begin position="889"/>
        <end position="923"/>
    </location>
</feature>
<feature type="compositionally biased region" description="Polar residues" evidence="2">
    <location>
        <begin position="245"/>
        <end position="259"/>
    </location>
</feature>
<dbReference type="AlphaFoldDB" id="A0A6J1N6Y2"/>
<dbReference type="Pfam" id="PF15335">
    <property type="entry name" value="CAAP1"/>
    <property type="match status" value="1"/>
</dbReference>
<feature type="compositionally biased region" description="Basic and acidic residues" evidence="2">
    <location>
        <begin position="231"/>
        <end position="241"/>
    </location>
</feature>
<evidence type="ECO:0000256" key="1">
    <source>
        <dbReference type="SAM" id="Coils"/>
    </source>
</evidence>
<feature type="compositionally biased region" description="Basic residues" evidence="2">
    <location>
        <begin position="357"/>
        <end position="367"/>
    </location>
</feature>
<feature type="region of interest" description="Disordered" evidence="2">
    <location>
        <begin position="460"/>
        <end position="513"/>
    </location>
</feature>
<name>A0A6J1N6Y2_BICAN</name>
<reference evidence="4" key="1">
    <citation type="submission" date="2025-08" db="UniProtKB">
        <authorList>
            <consortium name="RefSeq"/>
        </authorList>
    </citation>
    <scope>IDENTIFICATION</scope>
</reference>
<protein>
    <submittedName>
        <fullName evidence="4">Uncharacterized protein MAL13P1.304</fullName>
    </submittedName>
</protein>
<feature type="compositionally biased region" description="Basic and acidic residues" evidence="2">
    <location>
        <begin position="682"/>
        <end position="700"/>
    </location>
</feature>
<feature type="compositionally biased region" description="Basic and acidic residues" evidence="2">
    <location>
        <begin position="146"/>
        <end position="163"/>
    </location>
</feature>
<feature type="compositionally biased region" description="Basic and acidic residues" evidence="2">
    <location>
        <begin position="488"/>
        <end position="503"/>
    </location>
</feature>
<feature type="compositionally biased region" description="Polar residues" evidence="2">
    <location>
        <begin position="504"/>
        <end position="513"/>
    </location>
</feature>
<gene>
    <name evidence="4" type="primary">LOC112047775</name>
</gene>
<feature type="compositionally biased region" description="Basic and acidic residues" evidence="2">
    <location>
        <begin position="960"/>
        <end position="982"/>
    </location>
</feature>
<dbReference type="GeneID" id="112047775"/>
<feature type="compositionally biased region" description="Polar residues" evidence="2">
    <location>
        <begin position="96"/>
        <end position="114"/>
    </location>
</feature>
<feature type="compositionally biased region" description="Polar residues" evidence="2">
    <location>
        <begin position="306"/>
        <end position="315"/>
    </location>
</feature>
<feature type="region of interest" description="Disordered" evidence="2">
    <location>
        <begin position="285"/>
        <end position="446"/>
    </location>
</feature>
<dbReference type="RefSeq" id="XP_023940783.1">
    <property type="nucleotide sequence ID" value="XM_024085015.2"/>
</dbReference>
<feature type="region of interest" description="Disordered" evidence="2">
    <location>
        <begin position="950"/>
        <end position="982"/>
    </location>
</feature>
<organism evidence="3 4">
    <name type="scientific">Bicyclus anynana</name>
    <name type="common">Squinting bush brown butterfly</name>
    <dbReference type="NCBI Taxonomy" id="110368"/>
    <lineage>
        <taxon>Eukaryota</taxon>
        <taxon>Metazoa</taxon>
        <taxon>Ecdysozoa</taxon>
        <taxon>Arthropoda</taxon>
        <taxon>Hexapoda</taxon>
        <taxon>Insecta</taxon>
        <taxon>Pterygota</taxon>
        <taxon>Neoptera</taxon>
        <taxon>Endopterygota</taxon>
        <taxon>Lepidoptera</taxon>
        <taxon>Glossata</taxon>
        <taxon>Ditrysia</taxon>
        <taxon>Papilionoidea</taxon>
        <taxon>Nymphalidae</taxon>
        <taxon>Satyrinae</taxon>
        <taxon>Satyrini</taxon>
        <taxon>Mycalesina</taxon>
        <taxon>Bicyclus</taxon>
    </lineage>
</organism>
<feature type="compositionally biased region" description="Basic residues" evidence="2">
    <location>
        <begin position="1010"/>
        <end position="1022"/>
    </location>
</feature>
<feature type="region of interest" description="Disordered" evidence="2">
    <location>
        <begin position="1"/>
        <end position="25"/>
    </location>
</feature>
<keyword evidence="1" id="KW-0175">Coiled coil</keyword>
<feature type="region of interest" description="Disordered" evidence="2">
    <location>
        <begin position="92"/>
        <end position="165"/>
    </location>
</feature>
<feature type="region of interest" description="Disordered" evidence="2">
    <location>
        <begin position="1000"/>
        <end position="1031"/>
    </location>
</feature>
<feature type="region of interest" description="Disordered" evidence="2">
    <location>
        <begin position="192"/>
        <end position="260"/>
    </location>
</feature>
<dbReference type="OrthoDB" id="10064012at2759"/>
<feature type="compositionally biased region" description="Basic residues" evidence="2">
    <location>
        <begin position="722"/>
        <end position="741"/>
    </location>
</feature>
<feature type="compositionally biased region" description="Polar residues" evidence="2">
    <location>
        <begin position="753"/>
        <end position="763"/>
    </location>
</feature>
<feature type="compositionally biased region" description="Basic residues" evidence="2">
    <location>
        <begin position="125"/>
        <end position="145"/>
    </location>
</feature>
<dbReference type="PANTHER" id="PTHR14740:SF3">
    <property type="entry name" value="CASPASE ACTIVITY AND APOPTOSIS INHIBITOR 1"/>
    <property type="match status" value="1"/>
</dbReference>
<feature type="compositionally biased region" description="Low complexity" evidence="2">
    <location>
        <begin position="659"/>
        <end position="669"/>
    </location>
</feature>
<accession>A0A6J1N6Y2</accession>
<feature type="compositionally biased region" description="Low complexity" evidence="2">
    <location>
        <begin position="285"/>
        <end position="304"/>
    </location>
</feature>
<sequence length="1031" mass="115930">MKRVKRHKIKQETPETSTSRSREQEEHDLAYYIHDRVELMHQVFSVIKPKELKAMAPECVYHITVDDLQELCTEELLGISSKRLCAILDGADPPTDTESSSSEHNLETISLDSISSDDEVLSQHSSKKRHKHKKHKSRSKHRRRSSKSDKGEQETDEAQDRSKASRAGLTVLELLELQARARAIRAQLQQDNANAPPAEPQQSGVKPKNETSEDEVEIKEEPAEVVEISSEDEKPNIDDLPVKPPTSSKDIQPQGNSKTVTKRVNDLIITVPQTKSRKIVLNRTKSVATTSSTASVDASSTEVSKTNENSNINDTSKTKPVDASKAIATGSKNIIYKTAAQDKNKPSEVSKSVNNKSKQKKKQKKKDKKSDKEEDHDEITLQLSDTEKMDLLEDLDRKNYENFTSSSEDSESSSESDSEHDISHDSAIIRKGNDKISSKNQDSEASKVVDVTITTNQDTVIDKETEKNNGMNVAAEVNEQNTESSSTELEKSLEDTDESDKTANDTSVAVNSENNVLTEVNENSIEGKSTESTNKCLVPSANVNLNLEADINKSPNISSNNIITEHESNKSLDMVLKTCEDTETNIINENNKESHQAIKSVIVQLRNEETILNIIPQTMTPVTVICGNTEEQGYKNKDCNKNKSNNVVEITTLFKNDVNTNDFNTTETNDSIESIEEGEITNTDKDLSEGEIADHEEKTETNNPQINSSDVVCVSDDDEEKRKKKKKKDKKLKKKDKKSKKSKSDFREGADQNFFSEDNQNGENIEQHEEEIKNNSIVIDIQEENNRQADEIVSLDDDDDIYEILDISDDSSCYEVEGITVSKEPTAEEIAALSAKIDEIHTDDVIVLTEKDDHFNNDEVSQNNENIGEPIENISWRDRYLGSTKVKRVLTTSNILNALRKKNKELKRKLEESKEKIQEATEGDKLVLEEISDFVEGSIEHFNTLQGSSKFVDPVVPEGSGKDAEEKNKDGKESEVGIKEVTKEMEKDAKQLLKMYKRLLKYNDVNKKKDPNKKKKKKQKKSKEKDKSNEK</sequence>
<dbReference type="Proteomes" id="UP001652582">
    <property type="component" value="Chromosome 27"/>
</dbReference>
<evidence type="ECO:0000313" key="4">
    <source>
        <dbReference type="RefSeq" id="XP_023940783.1"/>
    </source>
</evidence>